<keyword evidence="3 4" id="KW-0067">ATP-binding</keyword>
<accession>A0A7S8EDP0</accession>
<dbReference type="InterPro" id="IPR003135">
    <property type="entry name" value="ATP-grasp_carboxylate-amine"/>
</dbReference>
<feature type="domain" description="ATP-grasp" evidence="5">
    <location>
        <begin position="76"/>
        <end position="349"/>
    </location>
</feature>
<evidence type="ECO:0000313" key="7">
    <source>
        <dbReference type="Proteomes" id="UP000594468"/>
    </source>
</evidence>
<dbReference type="Pfam" id="PF02222">
    <property type="entry name" value="ATP-grasp"/>
    <property type="match status" value="1"/>
</dbReference>
<dbReference type="GO" id="GO:0009432">
    <property type="term" value="P:SOS response"/>
    <property type="evidence" value="ECO:0007669"/>
    <property type="project" value="TreeGrafter"/>
</dbReference>
<evidence type="ECO:0000256" key="2">
    <source>
        <dbReference type="ARBA" id="ARBA00022755"/>
    </source>
</evidence>
<evidence type="ECO:0000259" key="5">
    <source>
        <dbReference type="PROSITE" id="PS50975"/>
    </source>
</evidence>
<dbReference type="PANTHER" id="PTHR21621:SF0">
    <property type="entry name" value="BETA-CITRYLGLUTAMATE SYNTHASE B-RELATED"/>
    <property type="match status" value="1"/>
</dbReference>
<keyword evidence="1 4" id="KW-0547">Nucleotide-binding</keyword>
<dbReference type="GO" id="GO:0005737">
    <property type="term" value="C:cytoplasm"/>
    <property type="evidence" value="ECO:0007669"/>
    <property type="project" value="TreeGrafter"/>
</dbReference>
<evidence type="ECO:0000256" key="1">
    <source>
        <dbReference type="ARBA" id="ARBA00022741"/>
    </source>
</evidence>
<dbReference type="GO" id="GO:0006164">
    <property type="term" value="P:purine nucleotide biosynthetic process"/>
    <property type="evidence" value="ECO:0007669"/>
    <property type="project" value="UniProtKB-KW"/>
</dbReference>
<dbReference type="Proteomes" id="UP000594468">
    <property type="component" value="Chromosome"/>
</dbReference>
<protein>
    <submittedName>
        <fullName evidence="6">ATP-grasp domain-containing protein</fullName>
    </submittedName>
</protein>
<reference evidence="6 7" key="1">
    <citation type="submission" date="2020-02" db="EMBL/GenBank/DDBJ databases">
        <authorList>
            <person name="Zheng R.K."/>
            <person name="Sun C.M."/>
        </authorList>
    </citation>
    <scope>NUCLEOTIDE SEQUENCE [LARGE SCALE GENOMIC DNA]</scope>
    <source>
        <strain evidence="7">rifampicinis</strain>
    </source>
</reference>
<dbReference type="AlphaFoldDB" id="A0A7S8EDP0"/>
<dbReference type="RefSeq" id="WP_195173094.1">
    <property type="nucleotide sequence ID" value="NZ_CP062983.1"/>
</dbReference>
<dbReference type="EMBL" id="CP062983">
    <property type="protein sequence ID" value="QPC85031.1"/>
    <property type="molecule type" value="Genomic_DNA"/>
</dbReference>
<dbReference type="Gene3D" id="3.30.1490.20">
    <property type="entry name" value="ATP-grasp fold, A domain"/>
    <property type="match status" value="1"/>
</dbReference>
<keyword evidence="7" id="KW-1185">Reference proteome</keyword>
<organism evidence="6 7">
    <name type="scientific">Phototrophicus methaneseepsis</name>
    <dbReference type="NCBI Taxonomy" id="2710758"/>
    <lineage>
        <taxon>Bacteria</taxon>
        <taxon>Bacillati</taxon>
        <taxon>Chloroflexota</taxon>
        <taxon>Candidatus Thermofontia</taxon>
        <taxon>Phototrophicales</taxon>
        <taxon>Phototrophicaceae</taxon>
        <taxon>Phototrophicus</taxon>
    </lineage>
</organism>
<dbReference type="SUPFAM" id="SSF56059">
    <property type="entry name" value="Glutathione synthetase ATP-binding domain-like"/>
    <property type="match status" value="1"/>
</dbReference>
<gene>
    <name evidence="6" type="ORF">G4Y79_11880</name>
</gene>
<sequence>MQLLSSAQFPFGTRLLIDLINAGELPMIVQADIEPVYGYVGRLVYEDGTVRFFRNSNKGINNHGASAICTDKGYTKYFLDHLGYRVPGGETFLAADYAALIDTNLSQYGEQHYNTPDHLLAAVADLGYPCVIKPNSMTSGGKGVFICYDAEDVQTAVKAMLDDHVDVFLLEEHVPYVDYRLVVFDGVVRLAYQRKPLQIMGDGDSTIADLLADKRQKLWAQNRRVQLSQHDPRLLKKLRYTGRTLQTVLPADETYQVYDAANASLGGDVADMLDNCHPHWVELAEMVALKMGLRLCGIDLLCADITRPDAAYVVLEINASPGMVHYTTLGDVQYQRVRDLYRDMFRARIV</sequence>
<dbReference type="GO" id="GO:0005524">
    <property type="term" value="F:ATP binding"/>
    <property type="evidence" value="ECO:0007669"/>
    <property type="project" value="UniProtKB-UniRule"/>
</dbReference>
<evidence type="ECO:0000256" key="3">
    <source>
        <dbReference type="ARBA" id="ARBA00022840"/>
    </source>
</evidence>
<evidence type="ECO:0000256" key="4">
    <source>
        <dbReference type="PROSITE-ProRule" id="PRU00409"/>
    </source>
</evidence>
<dbReference type="KEGG" id="pmet:G4Y79_11880"/>
<name>A0A7S8EDP0_9CHLR</name>
<dbReference type="InterPro" id="IPR011761">
    <property type="entry name" value="ATP-grasp"/>
</dbReference>
<keyword evidence="2" id="KW-0658">Purine biosynthesis</keyword>
<dbReference type="PANTHER" id="PTHR21621">
    <property type="entry name" value="RIBOSOMAL PROTEIN S6 MODIFICATION PROTEIN"/>
    <property type="match status" value="1"/>
</dbReference>
<dbReference type="GO" id="GO:0018169">
    <property type="term" value="F:ribosomal S6-glutamic acid ligase activity"/>
    <property type="evidence" value="ECO:0007669"/>
    <property type="project" value="TreeGrafter"/>
</dbReference>
<dbReference type="PROSITE" id="PS50975">
    <property type="entry name" value="ATP_GRASP"/>
    <property type="match status" value="1"/>
</dbReference>
<dbReference type="GO" id="GO:0046872">
    <property type="term" value="F:metal ion binding"/>
    <property type="evidence" value="ECO:0007669"/>
    <property type="project" value="InterPro"/>
</dbReference>
<evidence type="ECO:0000313" key="6">
    <source>
        <dbReference type="EMBL" id="QPC85031.1"/>
    </source>
</evidence>
<dbReference type="Gene3D" id="3.30.470.20">
    <property type="entry name" value="ATP-grasp fold, B domain"/>
    <property type="match status" value="1"/>
</dbReference>
<proteinExistence type="predicted"/>
<dbReference type="InterPro" id="IPR013815">
    <property type="entry name" value="ATP_grasp_subdomain_1"/>
</dbReference>